<reference evidence="2" key="1">
    <citation type="submission" date="2021-06" db="EMBL/GenBank/DDBJ databases">
        <authorList>
            <person name="Hodson N. C."/>
            <person name="Mongue J. A."/>
            <person name="Jaron S. K."/>
        </authorList>
    </citation>
    <scope>NUCLEOTIDE SEQUENCE</scope>
</reference>
<dbReference type="AlphaFoldDB" id="A0A8J2JV71"/>
<name>A0A8J2JV71_9HEXA</name>
<proteinExistence type="predicted"/>
<feature type="compositionally biased region" description="Gly residues" evidence="1">
    <location>
        <begin position="48"/>
        <end position="61"/>
    </location>
</feature>
<protein>
    <submittedName>
        <fullName evidence="2">Uncharacterized protein</fullName>
    </submittedName>
</protein>
<evidence type="ECO:0000256" key="1">
    <source>
        <dbReference type="SAM" id="MobiDB-lite"/>
    </source>
</evidence>
<keyword evidence="3" id="KW-1185">Reference proteome</keyword>
<gene>
    <name evidence="2" type="ORF">AFUS01_LOCUS16170</name>
</gene>
<feature type="region of interest" description="Disordered" evidence="1">
    <location>
        <begin position="1"/>
        <end position="61"/>
    </location>
</feature>
<comment type="caution">
    <text evidence="2">The sequence shown here is derived from an EMBL/GenBank/DDBJ whole genome shotgun (WGS) entry which is preliminary data.</text>
</comment>
<evidence type="ECO:0000313" key="2">
    <source>
        <dbReference type="EMBL" id="CAG7727320.1"/>
    </source>
</evidence>
<feature type="non-terminal residue" evidence="2">
    <location>
        <position position="61"/>
    </location>
</feature>
<evidence type="ECO:0000313" key="3">
    <source>
        <dbReference type="Proteomes" id="UP000708208"/>
    </source>
</evidence>
<sequence>EAGGHEAGVGAADPEGQLGLGGQETKVVAAEPVAQPDSVVQDTEIGVQGSGRTSGGGQAPG</sequence>
<accession>A0A8J2JV71</accession>
<organism evidence="2 3">
    <name type="scientific">Allacma fusca</name>
    <dbReference type="NCBI Taxonomy" id="39272"/>
    <lineage>
        <taxon>Eukaryota</taxon>
        <taxon>Metazoa</taxon>
        <taxon>Ecdysozoa</taxon>
        <taxon>Arthropoda</taxon>
        <taxon>Hexapoda</taxon>
        <taxon>Collembola</taxon>
        <taxon>Symphypleona</taxon>
        <taxon>Sminthuridae</taxon>
        <taxon>Allacma</taxon>
    </lineage>
</organism>
<feature type="non-terminal residue" evidence="2">
    <location>
        <position position="1"/>
    </location>
</feature>
<dbReference type="EMBL" id="CAJVCH010147059">
    <property type="protein sequence ID" value="CAG7727320.1"/>
    <property type="molecule type" value="Genomic_DNA"/>
</dbReference>
<dbReference type="Proteomes" id="UP000708208">
    <property type="component" value="Unassembled WGS sequence"/>
</dbReference>